<organism evidence="2 3">
    <name type="scientific">Pandoraea eparura</name>
    <dbReference type="NCBI Taxonomy" id="2508291"/>
    <lineage>
        <taxon>Bacteria</taxon>
        <taxon>Pseudomonadati</taxon>
        <taxon>Pseudomonadota</taxon>
        <taxon>Betaproteobacteria</taxon>
        <taxon>Burkholderiales</taxon>
        <taxon>Burkholderiaceae</taxon>
        <taxon>Pandoraea</taxon>
    </lineage>
</organism>
<dbReference type="AlphaFoldDB" id="A0A5E4WWC6"/>
<evidence type="ECO:0000313" key="3">
    <source>
        <dbReference type="Proteomes" id="UP000400981"/>
    </source>
</evidence>
<dbReference type="Proteomes" id="UP000400981">
    <property type="component" value="Unassembled WGS sequence"/>
</dbReference>
<dbReference type="Pfam" id="PF13986">
    <property type="entry name" value="DUF4224"/>
    <property type="match status" value="1"/>
</dbReference>
<dbReference type="RefSeq" id="WP_150590644.1">
    <property type="nucleotide sequence ID" value="NZ_CABPSH010000010.1"/>
</dbReference>
<keyword evidence="3" id="KW-1185">Reference proteome</keyword>
<dbReference type="EMBL" id="CABPSH010000010">
    <property type="protein sequence ID" value="VVE28821.1"/>
    <property type="molecule type" value="Genomic_DNA"/>
</dbReference>
<name>A0A5E4WWC6_9BURK</name>
<protein>
    <recommendedName>
        <fullName evidence="1">DUF4224 domain-containing protein</fullName>
    </recommendedName>
</protein>
<dbReference type="OrthoDB" id="9033638at2"/>
<dbReference type="InterPro" id="IPR025319">
    <property type="entry name" value="DUF4224"/>
</dbReference>
<evidence type="ECO:0000259" key="1">
    <source>
        <dbReference type="Pfam" id="PF13986"/>
    </source>
</evidence>
<proteinExistence type="predicted"/>
<evidence type="ECO:0000313" key="2">
    <source>
        <dbReference type="EMBL" id="VVE28821.1"/>
    </source>
</evidence>
<sequence length="79" mass="8635">MDSRLISDDDLVQITGKKRCSTQAAWFKREFGVDVVKRANGHIIMTWATFEALSAKKAGVLPSSAPPARPALHSVRRAA</sequence>
<feature type="domain" description="DUF4224" evidence="1">
    <location>
        <begin position="5"/>
        <end position="47"/>
    </location>
</feature>
<accession>A0A5E4WWC6</accession>
<reference evidence="2 3" key="1">
    <citation type="submission" date="2019-08" db="EMBL/GenBank/DDBJ databases">
        <authorList>
            <person name="Peeters C."/>
        </authorList>
    </citation>
    <scope>NUCLEOTIDE SEQUENCE [LARGE SCALE GENOMIC DNA]</scope>
    <source>
        <strain evidence="2 3">LMG 31012</strain>
    </source>
</reference>
<gene>
    <name evidence="2" type="ORF">PEP31012_03559</name>
</gene>